<organism evidence="1">
    <name type="scientific">Hibiscus chlorotic ringspot virus</name>
    <dbReference type="NCBI Taxonomy" id="53181"/>
    <lineage>
        <taxon>Viruses</taxon>
        <taxon>Riboviria</taxon>
        <taxon>Orthornavirae</taxon>
        <taxon>Kitrinoviricota</taxon>
        <taxon>Tolucaviricetes</taxon>
        <taxon>Tolivirales</taxon>
        <taxon>Tombusviridae</taxon>
        <taxon>Procedovirinae</taxon>
        <taxon>Betacarmovirus</taxon>
        <taxon>Betacarmovirus hibisci</taxon>
    </lineage>
</organism>
<dbReference type="EMBL" id="KY933060">
    <property type="protein sequence ID" value="AVK94106.1"/>
    <property type="molecule type" value="Genomic_RNA"/>
</dbReference>
<accession>A0A2P1E6P7</accession>
<name>A0A2P1E6P7_9TOMB</name>
<reference evidence="1" key="1">
    <citation type="submission" date="2017-04" db="EMBL/GenBank/DDBJ databases">
        <title>Full-Genome Sequence of Hibiscus chlorotic ringspot virus from China Determined by Deep Sequencing.</title>
        <authorList>
            <person name="Zheng G.H."/>
            <person name="Ye T."/>
            <person name="Ming Y.L."/>
            <person name="Zhang W.Z."/>
            <person name="Liu S.S."/>
            <person name="Zheng Z.Z."/>
            <person name="Chen L.H."/>
        </authorList>
    </citation>
    <scope>NUCLEOTIDE SEQUENCE</scope>
    <source>
        <strain evidence="1">XM</strain>
    </source>
</reference>
<evidence type="ECO:0000313" key="1">
    <source>
        <dbReference type="EMBL" id="AVK94106.1"/>
    </source>
</evidence>
<protein>
    <submittedName>
        <fullName evidence="1">p28</fullName>
    </submittedName>
</protein>
<sequence length="214" mass="23465">MLSHAFSIAFETASLGAALCVAPIAAVVEIITHPRIAPRDPGIAEELCMRDELEVNEPTDEEPEACLESISNTSGDKKVFKVKRRHRGKFALHAAIAAKLHFGGTPTPTRSNELAVRRWLASYCKERKLVDTHAIQAIALATPLVLTPGAAEITERAILNSAVFGMRRAALAEASKPTSLGYQMVFEPHRSRTWLRAWRKVVGLPDFQGYSPVK</sequence>
<proteinExistence type="predicted"/>